<organism evidence="1 2">
    <name type="scientific">Caenorhabditis japonica</name>
    <dbReference type="NCBI Taxonomy" id="281687"/>
    <lineage>
        <taxon>Eukaryota</taxon>
        <taxon>Metazoa</taxon>
        <taxon>Ecdysozoa</taxon>
        <taxon>Nematoda</taxon>
        <taxon>Chromadorea</taxon>
        <taxon>Rhabditida</taxon>
        <taxon>Rhabditina</taxon>
        <taxon>Rhabditomorpha</taxon>
        <taxon>Rhabditoidea</taxon>
        <taxon>Rhabditidae</taxon>
        <taxon>Peloderinae</taxon>
        <taxon>Caenorhabditis</taxon>
    </lineage>
</organism>
<dbReference type="Proteomes" id="UP000005237">
    <property type="component" value="Unassembled WGS sequence"/>
</dbReference>
<protein>
    <submittedName>
        <fullName evidence="1">Uncharacterized protein</fullName>
    </submittedName>
</protein>
<proteinExistence type="predicted"/>
<evidence type="ECO:0000313" key="2">
    <source>
        <dbReference type="Proteomes" id="UP000005237"/>
    </source>
</evidence>
<accession>A0A8R1EU09</accession>
<reference evidence="1" key="2">
    <citation type="submission" date="2022-06" db="UniProtKB">
        <authorList>
            <consortium name="EnsemblMetazoa"/>
        </authorList>
    </citation>
    <scope>IDENTIFICATION</scope>
    <source>
        <strain evidence="1">DF5081</strain>
    </source>
</reference>
<evidence type="ECO:0000313" key="1">
    <source>
        <dbReference type="EnsemblMetazoa" id="CJA40350.1"/>
    </source>
</evidence>
<sequence length="66" mass="7005">MSNALSGHPPASDGQPTINPLTVAKQAAVLMDKATRAVIERVPDKKDDARLCQASQAFHSLLVVSH</sequence>
<dbReference type="EnsemblMetazoa" id="CJA40350.1">
    <property type="protein sequence ID" value="CJA40350.1"/>
    <property type="gene ID" value="WBGene00216198"/>
</dbReference>
<reference evidence="2" key="1">
    <citation type="submission" date="2010-08" db="EMBL/GenBank/DDBJ databases">
        <authorList>
            <consortium name="Caenorhabditis japonica Sequencing Consortium"/>
            <person name="Wilson R.K."/>
        </authorList>
    </citation>
    <scope>NUCLEOTIDE SEQUENCE [LARGE SCALE GENOMIC DNA]</scope>
    <source>
        <strain evidence="2">DF5081</strain>
    </source>
</reference>
<name>A0A8R1EU09_CAEJA</name>
<dbReference type="AlphaFoldDB" id="A0A8R1EU09"/>
<keyword evidence="2" id="KW-1185">Reference proteome</keyword>